<comment type="subcellular location">
    <subcellularLocation>
        <location evidence="9">Cytoplasm</location>
    </subcellularLocation>
</comment>
<feature type="domain" description="Obg" evidence="12">
    <location>
        <begin position="1"/>
        <end position="157"/>
    </location>
</feature>
<dbReference type="Proteomes" id="UP001637994">
    <property type="component" value="Unassembled WGS sequence"/>
</dbReference>
<accession>A0ABW9MCW9</accession>
<evidence type="ECO:0000259" key="12">
    <source>
        <dbReference type="PROSITE" id="PS51883"/>
    </source>
</evidence>
<dbReference type="InterPro" id="IPR006073">
    <property type="entry name" value="GTP-bd"/>
</dbReference>
<dbReference type="Gene3D" id="3.30.300.350">
    <property type="entry name" value="GTP-binding protein OBG, C-terminal domain"/>
    <property type="match status" value="1"/>
</dbReference>
<evidence type="ECO:0000313" key="14">
    <source>
        <dbReference type="Proteomes" id="UP001637994"/>
    </source>
</evidence>
<dbReference type="SUPFAM" id="SSF102741">
    <property type="entry name" value="Obg GTP-binding protein C-terminal domain"/>
    <property type="match status" value="1"/>
</dbReference>
<keyword evidence="14" id="KW-1185">Reference proteome</keyword>
<keyword evidence="6 9" id="KW-0378">Hydrolase</keyword>
<dbReference type="InterPro" id="IPR015349">
    <property type="entry name" value="OCT_dom"/>
</dbReference>
<evidence type="ECO:0000259" key="10">
    <source>
        <dbReference type="PROSITE" id="PS51710"/>
    </source>
</evidence>
<dbReference type="PROSITE" id="PS51883">
    <property type="entry name" value="OBG"/>
    <property type="match status" value="1"/>
</dbReference>
<comment type="similarity">
    <text evidence="2 9">Belongs to the TRAFAC class OBG-HflX-like GTPase superfamily. OBG GTPase family.</text>
</comment>
<evidence type="ECO:0000256" key="1">
    <source>
        <dbReference type="ARBA" id="ARBA00001946"/>
    </source>
</evidence>
<feature type="binding site" evidence="9">
    <location>
        <begin position="281"/>
        <end position="284"/>
    </location>
    <ligand>
        <name>GTP</name>
        <dbReference type="ChEBI" id="CHEBI:37565"/>
    </ligand>
</feature>
<sequence length="426" mass="47670">MIDLAKVSLKAGDGGNGAVAWRREKYEPTGGPAGGDGGNGGSIIIKATRNLSTLDEFRYKKKFHAENGEQGGKNKKFGKKGENLIIPVPVGTIIREEESNIIIKDLNKDGEEFLIAKGGRGGRGNVHFKNSIRQAPRFAESGRKGQEINVIFELKVLADVGLVGLPNVGKSTLLSVISKAKPKIANYHFTTIDPNLGVVQVDSERSFIVADIAGLIEGANEGQGLGHDFLKHVERCRILIHVVDIAGLEGRNPIDDFKLINKELELYNDDLAKKPMIIALNKSELDSNNNAEEFIKEFGNSYKIFKISAATTQGIKDMIDYVAFDLDKRKEEEFALMEEVDENFLDEFYNKEIEYDLNFTKEDDIYIVYGKRIDNLIKKIDIDDYDSRMYFESTLREMEVFDKLKEMGIKDGDSVAVGDIVFEYYE</sequence>
<dbReference type="InterPro" id="IPR045086">
    <property type="entry name" value="OBG_GTPase"/>
</dbReference>
<dbReference type="Pfam" id="PF09269">
    <property type="entry name" value="DUF1967"/>
    <property type="match status" value="1"/>
</dbReference>
<feature type="binding site" evidence="9">
    <location>
        <begin position="308"/>
        <end position="310"/>
    </location>
    <ligand>
        <name>GTP</name>
        <dbReference type="ChEBI" id="CHEBI:37565"/>
    </ligand>
</feature>
<keyword evidence="4 9" id="KW-0479">Metal-binding</keyword>
<dbReference type="EMBL" id="JBGMEF010000018">
    <property type="protein sequence ID" value="MFO3667029.1"/>
    <property type="molecule type" value="Genomic_DNA"/>
</dbReference>
<gene>
    <name evidence="13" type="primary">obgE</name>
    <name evidence="9" type="synonym">obg</name>
    <name evidence="13" type="ORF">ACCQ42_04520</name>
</gene>
<feature type="binding site" evidence="9">
    <location>
        <begin position="164"/>
        <end position="171"/>
    </location>
    <ligand>
        <name>GTP</name>
        <dbReference type="ChEBI" id="CHEBI:37565"/>
    </ligand>
</feature>
<dbReference type="Gene3D" id="3.40.50.300">
    <property type="entry name" value="P-loop containing nucleotide triphosphate hydrolases"/>
    <property type="match status" value="1"/>
</dbReference>
<organism evidence="13 14">
    <name type="scientific">Anaerococcus kampingae</name>
    <dbReference type="NCBI Taxonomy" id="3115614"/>
    <lineage>
        <taxon>Bacteria</taxon>
        <taxon>Bacillati</taxon>
        <taxon>Bacillota</taxon>
        <taxon>Tissierellia</taxon>
        <taxon>Tissierellales</taxon>
        <taxon>Peptoniphilaceae</taxon>
        <taxon>Anaerococcus</taxon>
    </lineage>
</organism>
<keyword evidence="3 9" id="KW-0963">Cytoplasm</keyword>
<dbReference type="NCBIfam" id="NF008955">
    <property type="entry name" value="PRK12297.1"/>
    <property type="match status" value="1"/>
</dbReference>
<keyword evidence="5 9" id="KW-0547">Nucleotide-binding</keyword>
<evidence type="ECO:0000256" key="5">
    <source>
        <dbReference type="ARBA" id="ARBA00022741"/>
    </source>
</evidence>
<feature type="binding site" evidence="9">
    <location>
        <begin position="189"/>
        <end position="193"/>
    </location>
    <ligand>
        <name>GTP</name>
        <dbReference type="ChEBI" id="CHEBI:37565"/>
    </ligand>
</feature>
<dbReference type="Pfam" id="PF01926">
    <property type="entry name" value="MMR_HSR1"/>
    <property type="match status" value="1"/>
</dbReference>
<dbReference type="PRINTS" id="PR00326">
    <property type="entry name" value="GTP1OBG"/>
</dbReference>
<dbReference type="PROSITE" id="PS51881">
    <property type="entry name" value="OCT"/>
    <property type="match status" value="1"/>
</dbReference>
<dbReference type="CDD" id="cd01898">
    <property type="entry name" value="Obg"/>
    <property type="match status" value="1"/>
</dbReference>
<dbReference type="InterPro" id="IPR027417">
    <property type="entry name" value="P-loop_NTPase"/>
</dbReference>
<evidence type="ECO:0000256" key="7">
    <source>
        <dbReference type="ARBA" id="ARBA00022842"/>
    </source>
</evidence>
<dbReference type="RefSeq" id="WP_265236629.1">
    <property type="nucleotide sequence ID" value="NZ_JBGMEF010000018.1"/>
</dbReference>
<dbReference type="Gene3D" id="2.70.210.12">
    <property type="entry name" value="GTP1/OBG domain"/>
    <property type="match status" value="1"/>
</dbReference>
<dbReference type="NCBIfam" id="TIGR02729">
    <property type="entry name" value="Obg_CgtA"/>
    <property type="match status" value="1"/>
</dbReference>
<reference evidence="13 14" key="1">
    <citation type="journal article" date="2025" name="Anaerobe">
        <title>Description of Anaerococcus kampingiae sp. nov., Anaerococcus groningensis sp. nov., Anaerococcus martiniensis sp. nov., and Anaerococcus cruorum sp. nov., isolated from human clinical specimens.</title>
        <authorList>
            <person name="Boiten K.E."/>
            <person name="Meijer J."/>
            <person name="van Wezel E.M."/>
            <person name="Veloo A.C.M."/>
        </authorList>
    </citation>
    <scope>NUCLEOTIDE SEQUENCE [LARGE SCALE GENOMIC DNA]</scope>
    <source>
        <strain evidence="13 14">ENR0874</strain>
    </source>
</reference>
<dbReference type="InterPro" id="IPR006169">
    <property type="entry name" value="GTP1_OBG_dom"/>
</dbReference>
<comment type="caution">
    <text evidence="13">The sequence shown here is derived from an EMBL/GenBank/DDBJ whole genome shotgun (WGS) entry which is preliminary data.</text>
</comment>
<feature type="binding site" evidence="9">
    <location>
        <position position="191"/>
    </location>
    <ligand>
        <name>Mg(2+)</name>
        <dbReference type="ChEBI" id="CHEBI:18420"/>
    </ligand>
</feature>
<dbReference type="PROSITE" id="PS51710">
    <property type="entry name" value="G_OBG"/>
    <property type="match status" value="1"/>
</dbReference>
<dbReference type="PIRSF" id="PIRSF002401">
    <property type="entry name" value="GTP_bd_Obg/CgtA"/>
    <property type="match status" value="1"/>
</dbReference>
<evidence type="ECO:0000256" key="3">
    <source>
        <dbReference type="ARBA" id="ARBA00022490"/>
    </source>
</evidence>
<dbReference type="PANTHER" id="PTHR11702">
    <property type="entry name" value="DEVELOPMENTALLY REGULATED GTP-BINDING PROTEIN-RELATED"/>
    <property type="match status" value="1"/>
</dbReference>
<dbReference type="NCBIfam" id="TIGR00231">
    <property type="entry name" value="small_GTP"/>
    <property type="match status" value="1"/>
</dbReference>
<name>A0ABW9MCW9_9FIRM</name>
<dbReference type="InterPro" id="IPR036346">
    <property type="entry name" value="GTP-bd_prot_GTP1/OBG_C_sf"/>
</dbReference>
<dbReference type="InterPro" id="IPR031167">
    <property type="entry name" value="G_OBG"/>
</dbReference>
<dbReference type="InterPro" id="IPR014100">
    <property type="entry name" value="GTP-bd_Obg/CgtA"/>
</dbReference>
<dbReference type="Pfam" id="PF01018">
    <property type="entry name" value="GTP1_OBG"/>
    <property type="match status" value="1"/>
</dbReference>
<dbReference type="HAMAP" id="MF_01454">
    <property type="entry name" value="GTPase_Obg"/>
    <property type="match status" value="1"/>
</dbReference>
<evidence type="ECO:0000256" key="2">
    <source>
        <dbReference type="ARBA" id="ARBA00007699"/>
    </source>
</evidence>
<dbReference type="NCBIfam" id="NF008956">
    <property type="entry name" value="PRK12299.1"/>
    <property type="match status" value="1"/>
</dbReference>
<feature type="domain" description="OCT" evidence="11">
    <location>
        <begin position="351"/>
        <end position="426"/>
    </location>
</feature>
<comment type="cofactor">
    <cofactor evidence="1 9">
        <name>Mg(2+)</name>
        <dbReference type="ChEBI" id="CHEBI:18420"/>
    </cofactor>
</comment>
<feature type="binding site" evidence="9">
    <location>
        <position position="171"/>
    </location>
    <ligand>
        <name>Mg(2+)</name>
        <dbReference type="ChEBI" id="CHEBI:18420"/>
    </ligand>
</feature>
<comment type="caution">
    <text evidence="9">Lacks conserved residue(s) required for the propagation of feature annotation.</text>
</comment>
<keyword evidence="7 9" id="KW-0460">Magnesium</keyword>
<dbReference type="NCBIfam" id="TIGR03595">
    <property type="entry name" value="Obg_CgtA_exten"/>
    <property type="match status" value="1"/>
</dbReference>
<dbReference type="InterPro" id="IPR036726">
    <property type="entry name" value="GTP1_OBG_dom_sf"/>
</dbReference>
<evidence type="ECO:0000256" key="8">
    <source>
        <dbReference type="ARBA" id="ARBA00023134"/>
    </source>
</evidence>
<evidence type="ECO:0000256" key="4">
    <source>
        <dbReference type="ARBA" id="ARBA00022723"/>
    </source>
</evidence>
<comment type="subunit">
    <text evidence="9">Monomer.</text>
</comment>
<evidence type="ECO:0000259" key="11">
    <source>
        <dbReference type="PROSITE" id="PS51881"/>
    </source>
</evidence>
<dbReference type="InterPro" id="IPR005225">
    <property type="entry name" value="Small_GTP-bd"/>
</dbReference>
<keyword evidence="8 9" id="KW-0342">GTP-binding</keyword>
<dbReference type="EC" id="3.6.5.-" evidence="9"/>
<dbReference type="SUPFAM" id="SSF82051">
    <property type="entry name" value="Obg GTP-binding protein N-terminal domain"/>
    <property type="match status" value="1"/>
</dbReference>
<dbReference type="PANTHER" id="PTHR11702:SF31">
    <property type="entry name" value="MITOCHONDRIAL RIBOSOME-ASSOCIATED GTPASE 2"/>
    <property type="match status" value="1"/>
</dbReference>
<evidence type="ECO:0000256" key="9">
    <source>
        <dbReference type="HAMAP-Rule" id="MF_01454"/>
    </source>
</evidence>
<comment type="function">
    <text evidence="9">An essential GTPase which binds GTP, GDP and possibly (p)ppGpp with moderate affinity, with high nucleotide exchange rates and a fairly low GTP hydrolysis rate. Plays a role in control of the cell cycle, stress response, ribosome biogenesis and in those bacteria that undergo differentiation, in morphogenesis control.</text>
</comment>
<dbReference type="NCBIfam" id="NF008954">
    <property type="entry name" value="PRK12296.1"/>
    <property type="match status" value="1"/>
</dbReference>
<protein>
    <recommendedName>
        <fullName evidence="9">GTPase Obg</fullName>
        <ecNumber evidence="9">3.6.5.-</ecNumber>
    </recommendedName>
    <alternativeName>
        <fullName evidence="9">GTP-binding protein Obg</fullName>
    </alternativeName>
</protein>
<dbReference type="SUPFAM" id="SSF52540">
    <property type="entry name" value="P-loop containing nucleoside triphosphate hydrolases"/>
    <property type="match status" value="1"/>
</dbReference>
<evidence type="ECO:0000256" key="6">
    <source>
        <dbReference type="ARBA" id="ARBA00022801"/>
    </source>
</evidence>
<evidence type="ECO:0000313" key="13">
    <source>
        <dbReference type="EMBL" id="MFO3667029.1"/>
    </source>
</evidence>
<proteinExistence type="inferred from homology"/>
<feature type="domain" description="OBG-type G" evidence="10">
    <location>
        <begin position="158"/>
        <end position="327"/>
    </location>
</feature>